<dbReference type="InterPro" id="IPR037523">
    <property type="entry name" value="VOC_core"/>
</dbReference>
<evidence type="ECO:0000313" key="3">
    <source>
        <dbReference type="Proteomes" id="UP001597557"/>
    </source>
</evidence>
<dbReference type="Gene3D" id="3.10.180.10">
    <property type="entry name" value="2,3-Dihydroxybiphenyl 1,2-Dioxygenase, domain 1"/>
    <property type="match status" value="1"/>
</dbReference>
<feature type="domain" description="VOC" evidence="1">
    <location>
        <begin position="37"/>
        <end position="154"/>
    </location>
</feature>
<dbReference type="Proteomes" id="UP001597557">
    <property type="component" value="Unassembled WGS sequence"/>
</dbReference>
<keyword evidence="3" id="KW-1185">Reference proteome</keyword>
<dbReference type="SUPFAM" id="SSF54593">
    <property type="entry name" value="Glyoxalase/Bleomycin resistance protein/Dihydroxybiphenyl dioxygenase"/>
    <property type="match status" value="1"/>
</dbReference>
<name>A0ABW5Y9C0_9SPHI</name>
<dbReference type="EMBL" id="JBHUPD010000001">
    <property type="protein sequence ID" value="MFD2871878.1"/>
    <property type="molecule type" value="Genomic_DNA"/>
</dbReference>
<sequence>MKIKKALIVTALLGSFMLGYGFHSLTKSEQLGPRATGIGGIFFKCKDPKALKQWYADNLHMQVVATGATFAWREDADSKKKGITLWTPFRETTTYFAPSDKQFMINYRVVGLNALLANMKAKGISPVDSVEKTSYGDFVHVMDPEGNKIELWESK</sequence>
<evidence type="ECO:0000313" key="2">
    <source>
        <dbReference type="EMBL" id="MFD2871878.1"/>
    </source>
</evidence>
<dbReference type="RefSeq" id="WP_377182987.1">
    <property type="nucleotide sequence ID" value="NZ_JBHUPD010000001.1"/>
</dbReference>
<organism evidence="2 3">
    <name type="scientific">Mucilaginibacter ximonensis</name>
    <dbReference type="NCBI Taxonomy" id="538021"/>
    <lineage>
        <taxon>Bacteria</taxon>
        <taxon>Pseudomonadati</taxon>
        <taxon>Bacteroidota</taxon>
        <taxon>Sphingobacteriia</taxon>
        <taxon>Sphingobacteriales</taxon>
        <taxon>Sphingobacteriaceae</taxon>
        <taxon>Mucilaginibacter</taxon>
    </lineage>
</organism>
<dbReference type="Pfam" id="PF18029">
    <property type="entry name" value="Glyoxalase_6"/>
    <property type="match status" value="1"/>
</dbReference>
<comment type="caution">
    <text evidence="2">The sequence shown here is derived from an EMBL/GenBank/DDBJ whole genome shotgun (WGS) entry which is preliminary data.</text>
</comment>
<reference evidence="3" key="1">
    <citation type="journal article" date="2019" name="Int. J. Syst. Evol. Microbiol.">
        <title>The Global Catalogue of Microorganisms (GCM) 10K type strain sequencing project: providing services to taxonomists for standard genome sequencing and annotation.</title>
        <authorList>
            <consortium name="The Broad Institute Genomics Platform"/>
            <consortium name="The Broad Institute Genome Sequencing Center for Infectious Disease"/>
            <person name="Wu L."/>
            <person name="Ma J."/>
        </authorList>
    </citation>
    <scope>NUCLEOTIDE SEQUENCE [LARGE SCALE GENOMIC DNA]</scope>
    <source>
        <strain evidence="3">KCTC 22437</strain>
    </source>
</reference>
<dbReference type="InterPro" id="IPR029068">
    <property type="entry name" value="Glyas_Bleomycin-R_OHBP_Dase"/>
</dbReference>
<evidence type="ECO:0000259" key="1">
    <source>
        <dbReference type="PROSITE" id="PS51819"/>
    </source>
</evidence>
<protein>
    <submittedName>
        <fullName evidence="2">VOC family protein</fullName>
    </submittedName>
</protein>
<dbReference type="PROSITE" id="PS51819">
    <property type="entry name" value="VOC"/>
    <property type="match status" value="1"/>
</dbReference>
<proteinExistence type="predicted"/>
<accession>A0ABW5Y9C0</accession>
<dbReference type="InterPro" id="IPR041581">
    <property type="entry name" value="Glyoxalase_6"/>
</dbReference>
<gene>
    <name evidence="2" type="ORF">ACFS5N_05330</name>
</gene>